<dbReference type="OrthoDB" id="9802835at2"/>
<dbReference type="GO" id="GO:0003723">
    <property type="term" value="F:RNA binding"/>
    <property type="evidence" value="ECO:0007669"/>
    <property type="project" value="UniProtKB-KW"/>
</dbReference>
<evidence type="ECO:0000313" key="2">
    <source>
        <dbReference type="EMBL" id="ASM77700.1"/>
    </source>
</evidence>
<dbReference type="Gene3D" id="3.10.290.10">
    <property type="entry name" value="RNA-binding S4 domain"/>
    <property type="match status" value="1"/>
</dbReference>
<name>A0A221KFW2_VITFI</name>
<dbReference type="RefSeq" id="WP_089416752.1">
    <property type="nucleotide sequence ID" value="NZ_CP022423.1"/>
</dbReference>
<proteinExistence type="predicted"/>
<dbReference type="KEGG" id="vff:VITFI_CDS1922"/>
<keyword evidence="3" id="KW-1185">Reference proteome</keyword>
<protein>
    <submittedName>
        <fullName evidence="2">RNA-binding protein S4</fullName>
    </submittedName>
</protein>
<sequence length="82" mass="8901">MQQNVTFELRTDHITLDALLKATALAFSGGAAKQMILGGQVQVDGLVEQRRGRKVRANHVVRVHTPDSVHVIHVQAPAENGP</sequence>
<gene>
    <name evidence="2" type="ORF">VITFI_CDS1922</name>
</gene>
<reference evidence="2 3" key="1">
    <citation type="submission" date="2017-07" db="EMBL/GenBank/DDBJ databases">
        <title>Complete Genome Sequence of the cosmetic ferment Vitreoscilla filiformis (ATCC15551).</title>
        <authorList>
            <person name="Contreras S."/>
            <person name="Sagory-Zalkind P."/>
            <person name="Blanquart H."/>
            <person name="Iltis A."/>
            <person name="Morand S.C."/>
        </authorList>
    </citation>
    <scope>NUCLEOTIDE SEQUENCE [LARGE SCALE GENOMIC DNA]</scope>
    <source>
        <strain evidence="2 3">ATCC 15551</strain>
    </source>
</reference>
<organism evidence="2 3">
    <name type="scientific">Vitreoscilla filiformis</name>
    <dbReference type="NCBI Taxonomy" id="63"/>
    <lineage>
        <taxon>Bacteria</taxon>
        <taxon>Pseudomonadati</taxon>
        <taxon>Pseudomonadota</taxon>
        <taxon>Betaproteobacteria</taxon>
        <taxon>Neisseriales</taxon>
        <taxon>Neisseriaceae</taxon>
        <taxon>Vitreoscilla</taxon>
    </lineage>
</organism>
<dbReference type="EMBL" id="CP022423">
    <property type="protein sequence ID" value="ASM77700.1"/>
    <property type="molecule type" value="Genomic_DNA"/>
</dbReference>
<dbReference type="Proteomes" id="UP000199729">
    <property type="component" value="Chromosome"/>
</dbReference>
<dbReference type="InterPro" id="IPR036986">
    <property type="entry name" value="S4_RNA-bd_sf"/>
</dbReference>
<dbReference type="Pfam" id="PF13275">
    <property type="entry name" value="S4_2"/>
    <property type="match status" value="1"/>
</dbReference>
<accession>A0A221KFW2</accession>
<evidence type="ECO:0000313" key="3">
    <source>
        <dbReference type="Proteomes" id="UP000199729"/>
    </source>
</evidence>
<dbReference type="SUPFAM" id="SSF55174">
    <property type="entry name" value="Alpha-L RNA-binding motif"/>
    <property type="match status" value="1"/>
</dbReference>
<evidence type="ECO:0000256" key="1">
    <source>
        <dbReference type="PROSITE-ProRule" id="PRU00182"/>
    </source>
</evidence>
<dbReference type="AlphaFoldDB" id="A0A221KFW2"/>
<dbReference type="CDD" id="cd00165">
    <property type="entry name" value="S4"/>
    <property type="match status" value="1"/>
</dbReference>
<dbReference type="PROSITE" id="PS50889">
    <property type="entry name" value="S4"/>
    <property type="match status" value="1"/>
</dbReference>
<keyword evidence="1" id="KW-0694">RNA-binding</keyword>